<gene>
    <name evidence="1" type="ORF">MRATA1EN22A_LOCUS14352</name>
</gene>
<reference evidence="1" key="2">
    <citation type="submission" date="2025-03" db="EMBL/GenBank/DDBJ databases">
        <authorList>
            <consortium name="ELIXIR-Norway"/>
            <consortium name="Elixir Norway"/>
        </authorList>
    </citation>
    <scope>NUCLEOTIDE SEQUENCE</scope>
</reference>
<sequence length="319" mass="33654">MCRTTASGCLSTSSSLTAGWHSSHSRGYIPNPRFALAELPLALCSQPRLQEAGAGAGPRPTWPGARLGGTKIAPPRPRPRPGDPLSPPAGPGGRSQVFAGARMSELWLRSGSGSLRSLRAGLPAHPEPRGAPAALPAARPPGSQPPGFGGGVPGHPHPAELLTRSLSRCPQLRSDRDGLDAPPPRFLPRQFCPGRAAALIAPRSFLPSFFSGNLHSSSACDVPRTRPLRPSECGPPAHRGPPGRFRPPPDLPPNSARLFLSLISGFTPSLAFNCSLVISPVKGGGPFKVVRMREVHKKRLRTAIAPDESSSKHVRFLTQ</sequence>
<reference evidence="1" key="1">
    <citation type="submission" date="2023-05" db="EMBL/GenBank/DDBJ databases">
        <authorList>
            <consortium name="ELIXIR-Norway"/>
        </authorList>
    </citation>
    <scope>NUCLEOTIDE SEQUENCE</scope>
</reference>
<proteinExistence type="predicted"/>
<dbReference type="EMBL" id="OX596108">
    <property type="protein sequence ID" value="CAN0250841.1"/>
    <property type="molecule type" value="Genomic_DNA"/>
</dbReference>
<name>A0AC59Z5M1_RANTA</name>
<accession>A0AC59Z5M1</accession>
<protein>
    <submittedName>
        <fullName evidence="1">Uncharacterized protein</fullName>
    </submittedName>
</protein>
<dbReference type="Proteomes" id="UP001162501">
    <property type="component" value="Chromosome 24"/>
</dbReference>
<evidence type="ECO:0000313" key="1">
    <source>
        <dbReference type="EMBL" id="CAN0250841.1"/>
    </source>
</evidence>
<evidence type="ECO:0000313" key="2">
    <source>
        <dbReference type="Proteomes" id="UP001162501"/>
    </source>
</evidence>
<organism evidence="1 2">
    <name type="scientific">Rangifer tarandus platyrhynchus</name>
    <name type="common">Svalbard reindeer</name>
    <dbReference type="NCBI Taxonomy" id="3082113"/>
    <lineage>
        <taxon>Eukaryota</taxon>
        <taxon>Metazoa</taxon>
        <taxon>Chordata</taxon>
        <taxon>Craniata</taxon>
        <taxon>Vertebrata</taxon>
        <taxon>Euteleostomi</taxon>
        <taxon>Mammalia</taxon>
        <taxon>Eutheria</taxon>
        <taxon>Laurasiatheria</taxon>
        <taxon>Artiodactyla</taxon>
        <taxon>Ruminantia</taxon>
        <taxon>Pecora</taxon>
        <taxon>Cervidae</taxon>
        <taxon>Odocoileinae</taxon>
        <taxon>Rangifer</taxon>
    </lineage>
</organism>